<organism evidence="1 2">
    <name type="scientific">Candidatus Thiothrix anitrata</name>
    <dbReference type="NCBI Taxonomy" id="2823902"/>
    <lineage>
        <taxon>Bacteria</taxon>
        <taxon>Pseudomonadati</taxon>
        <taxon>Pseudomonadota</taxon>
        <taxon>Gammaproteobacteria</taxon>
        <taxon>Thiotrichales</taxon>
        <taxon>Thiotrichaceae</taxon>
        <taxon>Thiothrix</taxon>
    </lineage>
</organism>
<dbReference type="Proteomes" id="UP000672027">
    <property type="component" value="Chromosome"/>
</dbReference>
<keyword evidence="2" id="KW-1185">Reference proteome</keyword>
<dbReference type="RefSeq" id="WP_210226031.1">
    <property type="nucleotide sequence ID" value="NZ_CP072800.1"/>
</dbReference>
<gene>
    <name evidence="1" type="ORF">J8380_12990</name>
</gene>
<sequence length="89" mass="10229">MSDPHMDTDQAIDADQIETSVRLLRMYLDKTPETEALLSALEALQQEPQNGSYLNQFTRAFKQYEMQGAVLTYAPYLMNLLSEDPFDNH</sequence>
<evidence type="ECO:0000313" key="1">
    <source>
        <dbReference type="EMBL" id="QTR49173.1"/>
    </source>
</evidence>
<proteinExistence type="predicted"/>
<name>A0ABX7X3J2_9GAMM</name>
<dbReference type="EMBL" id="CP072800">
    <property type="protein sequence ID" value="QTR49173.1"/>
    <property type="molecule type" value="Genomic_DNA"/>
</dbReference>
<evidence type="ECO:0000313" key="2">
    <source>
        <dbReference type="Proteomes" id="UP000672027"/>
    </source>
</evidence>
<accession>A0ABX7X3J2</accession>
<reference evidence="1 2" key="1">
    <citation type="submission" date="2021-04" db="EMBL/GenBank/DDBJ databases">
        <title>Genomics, taxonomy and metabolism of representatives of sulfur bacteria of the genus Thiothrix: Thiothrix fructosivorans QT, Thiothrix unzii A1T and three new species, Thiothrix subterranea sp. nov., Thiothrix litoralis sp. nov. and 'Candidatus Thiothrix anitrata' sp. nov.</title>
        <authorList>
            <person name="Ravin N.V."/>
            <person name="Smolyakov D."/>
            <person name="Rudenko T.S."/>
            <person name="Mardanov A.V."/>
            <person name="Beletsky A.V."/>
            <person name="Markov N.D."/>
            <person name="Fomenkov A.I."/>
            <person name="Roberts R.J."/>
            <person name="Karnachuk O.V."/>
            <person name="Novikov A."/>
            <person name="Grabovich M.Y."/>
        </authorList>
    </citation>
    <scope>NUCLEOTIDE SEQUENCE [LARGE SCALE GENOMIC DNA]</scope>
    <source>
        <strain evidence="1 2">A52</strain>
    </source>
</reference>
<protein>
    <submittedName>
        <fullName evidence="1">Uncharacterized protein</fullName>
    </submittedName>
</protein>